<dbReference type="Gene3D" id="3.80.10.10">
    <property type="entry name" value="Ribonuclease Inhibitor"/>
    <property type="match status" value="1"/>
</dbReference>
<organism evidence="3 4">
    <name type="scientific">Thalassiosira oceanica</name>
    <name type="common">Marine diatom</name>
    <dbReference type="NCBI Taxonomy" id="159749"/>
    <lineage>
        <taxon>Eukaryota</taxon>
        <taxon>Sar</taxon>
        <taxon>Stramenopiles</taxon>
        <taxon>Ochrophyta</taxon>
        <taxon>Bacillariophyta</taxon>
        <taxon>Coscinodiscophyceae</taxon>
        <taxon>Thalassiosirophycidae</taxon>
        <taxon>Thalassiosirales</taxon>
        <taxon>Thalassiosiraceae</taxon>
        <taxon>Thalassiosira</taxon>
    </lineage>
</organism>
<gene>
    <name evidence="3" type="ORF">THAOC_32202</name>
</gene>
<dbReference type="InterPro" id="IPR032675">
    <property type="entry name" value="LRR_dom_sf"/>
</dbReference>
<dbReference type="Proteomes" id="UP000266841">
    <property type="component" value="Unassembled WGS sequence"/>
</dbReference>
<protein>
    <submittedName>
        <fullName evidence="3">Uncharacterized protein</fullName>
    </submittedName>
</protein>
<dbReference type="EMBL" id="AGNL01045242">
    <property type="protein sequence ID" value="EJK48961.1"/>
    <property type="molecule type" value="Genomic_DNA"/>
</dbReference>
<feature type="region of interest" description="Disordered" evidence="2">
    <location>
        <begin position="266"/>
        <end position="285"/>
    </location>
</feature>
<feature type="region of interest" description="Disordered" evidence="2">
    <location>
        <begin position="73"/>
        <end position="92"/>
    </location>
</feature>
<dbReference type="OrthoDB" id="196566at2759"/>
<feature type="compositionally biased region" description="Basic and acidic residues" evidence="2">
    <location>
        <begin position="266"/>
        <end position="277"/>
    </location>
</feature>
<dbReference type="eggNOG" id="ENOG502S6XN">
    <property type="taxonomic scope" value="Eukaryota"/>
</dbReference>
<name>K0RJ45_THAOC</name>
<dbReference type="AlphaFoldDB" id="K0RJ45"/>
<dbReference type="SUPFAM" id="SSF52047">
    <property type="entry name" value="RNI-like"/>
    <property type="match status" value="1"/>
</dbReference>
<evidence type="ECO:0000256" key="2">
    <source>
        <dbReference type="SAM" id="MobiDB-lite"/>
    </source>
</evidence>
<evidence type="ECO:0000313" key="4">
    <source>
        <dbReference type="Proteomes" id="UP000266841"/>
    </source>
</evidence>
<feature type="coiled-coil region" evidence="1">
    <location>
        <begin position="348"/>
        <end position="414"/>
    </location>
</feature>
<keyword evidence="4" id="KW-1185">Reference proteome</keyword>
<sequence length="679" mass="75352">MVVPRRRYNVYPRIGQVTIEQVNRVLLESVYLLLEVRRGPVKVREGEVIDRDEYRGRGREAHEALGRVQHRLDHGGRRVGGDGTRGNDDGHVLRPVLRSRSIPRPRGGGEVAERRGMAAAPRLPQPADVAPCLLPGDRGVRGVLDWNSAFRHVVQLRTPPGYGPGWTATPFSGPCPPPPPLEGLALADWPIETDRLEARASRGPAPARAQSPRGCQFRVTTLSSQLVTLADLSVLADTLGQGEGLSPVRALQFEKGVLLTARSRLEREGNTKSETRLQRPRHSAKLNTRTHDLACSCVDFSGSSRIRACDWRDSAASMEPSRCSQGGEGRKRKLEAPNSEGSLVASDTADLKALLDQHSDQMRRMQSQIDGLVAINSTLQARLDGHAERQAQEVDELREKCNVLQLRCGSLERSIQVLRKDVSWSYSAPSIPRSHWIEQGRDDEYAAHMEGSLRGINQDVECIRNGEDEDFYCRCLDYCGQMEVLHDDALLPHFKELADAIQLSSGIREIIIDSIELRPSALRILFPAMEGKVKVVDMRRIRIPGPDAVKCYEIIAASIRRNHSLKGLTWCNNRISSDDQADLLIKSIIDNRSIENVQLANCFNQSGVDGCRALVALMTCGRPFNWLDFSGNCLSDIDDVAAALATNPQLQQLLIHDNEINDRDAELIAQALKQNTNLQ</sequence>
<evidence type="ECO:0000256" key="1">
    <source>
        <dbReference type="SAM" id="Coils"/>
    </source>
</evidence>
<comment type="caution">
    <text evidence="3">The sequence shown here is derived from an EMBL/GenBank/DDBJ whole genome shotgun (WGS) entry which is preliminary data.</text>
</comment>
<evidence type="ECO:0000313" key="3">
    <source>
        <dbReference type="EMBL" id="EJK48961.1"/>
    </source>
</evidence>
<keyword evidence="1" id="KW-0175">Coiled coil</keyword>
<feature type="non-terminal residue" evidence="3">
    <location>
        <position position="679"/>
    </location>
</feature>
<accession>K0RJ45</accession>
<feature type="region of interest" description="Disordered" evidence="2">
    <location>
        <begin position="317"/>
        <end position="342"/>
    </location>
</feature>
<proteinExistence type="predicted"/>
<reference evidence="3 4" key="1">
    <citation type="journal article" date="2012" name="Genome Biol.">
        <title>Genome and low-iron response of an oceanic diatom adapted to chronic iron limitation.</title>
        <authorList>
            <person name="Lommer M."/>
            <person name="Specht M."/>
            <person name="Roy A.S."/>
            <person name="Kraemer L."/>
            <person name="Andreson R."/>
            <person name="Gutowska M.A."/>
            <person name="Wolf J."/>
            <person name="Bergner S.V."/>
            <person name="Schilhabel M.B."/>
            <person name="Klostermeier U.C."/>
            <person name="Beiko R.G."/>
            <person name="Rosenstiel P."/>
            <person name="Hippler M."/>
            <person name="Laroche J."/>
        </authorList>
    </citation>
    <scope>NUCLEOTIDE SEQUENCE [LARGE SCALE GENOMIC DNA]</scope>
    <source>
        <strain evidence="3 4">CCMP1005</strain>
    </source>
</reference>